<accession>A0A420WMW9</accession>
<evidence type="ECO:0000313" key="2">
    <source>
        <dbReference type="EMBL" id="RKQ72381.1"/>
    </source>
</evidence>
<dbReference type="AlphaFoldDB" id="A0A420WMW9"/>
<reference evidence="2 3" key="1">
    <citation type="submission" date="2018-10" db="EMBL/GenBank/DDBJ databases">
        <title>Comparative analysis of microorganisms from saline springs in Andes Mountain Range, Colombia.</title>
        <authorList>
            <person name="Rubin E."/>
        </authorList>
    </citation>
    <scope>NUCLEOTIDE SEQUENCE [LARGE SCALE GENOMIC DNA]</scope>
    <source>
        <strain evidence="2 3">USBA 36</strain>
    </source>
</reference>
<organism evidence="2 3">
    <name type="scientific">Oceanibaculum indicum</name>
    <dbReference type="NCBI Taxonomy" id="526216"/>
    <lineage>
        <taxon>Bacteria</taxon>
        <taxon>Pseudomonadati</taxon>
        <taxon>Pseudomonadota</taxon>
        <taxon>Alphaproteobacteria</taxon>
        <taxon>Rhodospirillales</taxon>
        <taxon>Oceanibaculaceae</taxon>
        <taxon>Oceanibaculum</taxon>
    </lineage>
</organism>
<dbReference type="Proteomes" id="UP000277424">
    <property type="component" value="Unassembled WGS sequence"/>
</dbReference>
<keyword evidence="1" id="KW-0812">Transmembrane</keyword>
<keyword evidence="1" id="KW-1133">Transmembrane helix</keyword>
<gene>
    <name evidence="2" type="ORF">BCL74_0145</name>
</gene>
<name>A0A420WMW9_9PROT</name>
<sequence length="91" mass="9421">MMTVTVTLAAILLSLAGIVLLTATDPKRRRVFGLPDAKHRPAVLACLLILAPGVALLIAGQSAAFVMWLAAVPLAGWALAAIPPGALSRKR</sequence>
<evidence type="ECO:0000313" key="3">
    <source>
        <dbReference type="Proteomes" id="UP000277424"/>
    </source>
</evidence>
<protein>
    <recommendedName>
        <fullName evidence="4">DUF3325 domain-containing protein</fullName>
    </recommendedName>
</protein>
<proteinExistence type="predicted"/>
<dbReference type="EMBL" id="RBIG01000001">
    <property type="protein sequence ID" value="RKQ72381.1"/>
    <property type="molecule type" value="Genomic_DNA"/>
</dbReference>
<feature type="transmembrane region" description="Helical" evidence="1">
    <location>
        <begin position="39"/>
        <end position="58"/>
    </location>
</feature>
<feature type="transmembrane region" description="Helical" evidence="1">
    <location>
        <begin position="65"/>
        <end position="86"/>
    </location>
</feature>
<evidence type="ECO:0000256" key="1">
    <source>
        <dbReference type="SAM" id="Phobius"/>
    </source>
</evidence>
<keyword evidence="1" id="KW-0472">Membrane</keyword>
<evidence type="ECO:0008006" key="4">
    <source>
        <dbReference type="Google" id="ProtNLM"/>
    </source>
</evidence>
<comment type="caution">
    <text evidence="2">The sequence shown here is derived from an EMBL/GenBank/DDBJ whole genome shotgun (WGS) entry which is preliminary data.</text>
</comment>